<evidence type="ECO:0000313" key="2">
    <source>
        <dbReference type="EMBL" id="KAJ7371896.1"/>
    </source>
</evidence>
<reference evidence="2" key="1">
    <citation type="submission" date="2023-01" db="EMBL/GenBank/DDBJ databases">
        <title>Genome assembly of the deep-sea coral Lophelia pertusa.</title>
        <authorList>
            <person name="Herrera S."/>
            <person name="Cordes E."/>
        </authorList>
    </citation>
    <scope>NUCLEOTIDE SEQUENCE</scope>
    <source>
        <strain evidence="2">USNM1676648</strain>
        <tissue evidence="2">Polyp</tissue>
    </source>
</reference>
<dbReference type="EMBL" id="MU826840">
    <property type="protein sequence ID" value="KAJ7371896.1"/>
    <property type="molecule type" value="Genomic_DNA"/>
</dbReference>
<keyword evidence="3" id="KW-1185">Reference proteome</keyword>
<organism evidence="2 3">
    <name type="scientific">Desmophyllum pertusum</name>
    <dbReference type="NCBI Taxonomy" id="174260"/>
    <lineage>
        <taxon>Eukaryota</taxon>
        <taxon>Metazoa</taxon>
        <taxon>Cnidaria</taxon>
        <taxon>Anthozoa</taxon>
        <taxon>Hexacorallia</taxon>
        <taxon>Scleractinia</taxon>
        <taxon>Caryophylliina</taxon>
        <taxon>Caryophylliidae</taxon>
        <taxon>Desmophyllum</taxon>
    </lineage>
</organism>
<accession>A0A9W9YYM1</accession>
<dbReference type="Proteomes" id="UP001163046">
    <property type="component" value="Unassembled WGS sequence"/>
</dbReference>
<dbReference type="AlphaFoldDB" id="A0A9W9YYM1"/>
<evidence type="ECO:0000313" key="3">
    <source>
        <dbReference type="Proteomes" id="UP001163046"/>
    </source>
</evidence>
<feature type="region of interest" description="Disordered" evidence="1">
    <location>
        <begin position="69"/>
        <end position="88"/>
    </location>
</feature>
<protein>
    <submittedName>
        <fullName evidence="2">Uncharacterized protein</fullName>
    </submittedName>
</protein>
<gene>
    <name evidence="2" type="ORF">OS493_021993</name>
</gene>
<feature type="region of interest" description="Disordered" evidence="1">
    <location>
        <begin position="130"/>
        <end position="149"/>
    </location>
</feature>
<evidence type="ECO:0000256" key="1">
    <source>
        <dbReference type="SAM" id="MobiDB-lite"/>
    </source>
</evidence>
<proteinExistence type="predicted"/>
<sequence>MEQVALNNVQLDYLAREDEALKPYFHGTVACDRLPKKPSRNPCGYIVNTDTHDKPGRVSLVGCMDRRQREQGDGQLRPSPGNLRDNKASTRVDCETLEVRGDEHQVSASRERYELWSLRFGVLERQRACPTRVQGPTSSQPIPSLPWTRPHRLNPEELKRQLEMLLNDQRQSSVGRRIPGIMTTNTITTTYKDGGPPIVRRASSSIRN</sequence>
<comment type="caution">
    <text evidence="2">The sequence shown here is derived from an EMBL/GenBank/DDBJ whole genome shotgun (WGS) entry which is preliminary data.</text>
</comment>
<name>A0A9W9YYM1_9CNID</name>